<gene>
    <name evidence="1" type="ORF">PDEL0327_LOCUS512</name>
</gene>
<dbReference type="EMBL" id="HBFG01000670">
    <property type="protein sequence ID" value="CAD8728992.1"/>
    <property type="molecule type" value="Transcribed_RNA"/>
</dbReference>
<accession>A0A7S0TCL0</accession>
<reference evidence="1" key="1">
    <citation type="submission" date="2021-01" db="EMBL/GenBank/DDBJ databases">
        <authorList>
            <person name="Corre E."/>
            <person name="Pelletier E."/>
            <person name="Niang G."/>
            <person name="Scheremetjew M."/>
            <person name="Finn R."/>
            <person name="Kale V."/>
            <person name="Holt S."/>
            <person name="Cochrane G."/>
            <person name="Meng A."/>
            <person name="Brown T."/>
            <person name="Cohen L."/>
        </authorList>
    </citation>
    <scope>NUCLEOTIDE SEQUENCE</scope>
    <source>
        <strain evidence="1">B596</strain>
    </source>
</reference>
<name>A0A7S0TCL0_9STRA</name>
<sequence>MVELRMVSSSSIVEAGDTISSSLPAAASYFIIGVGAPPPNLPPLYPTFSSSFVAILLWLKILERGVLMCAPKLSSRGIKYPLANRRITFPPPRNHVEKFSRCIYR</sequence>
<proteinExistence type="predicted"/>
<organism evidence="1">
    <name type="scientific">Pseudo-nitzschia delicatissima</name>
    <dbReference type="NCBI Taxonomy" id="44447"/>
    <lineage>
        <taxon>Eukaryota</taxon>
        <taxon>Sar</taxon>
        <taxon>Stramenopiles</taxon>
        <taxon>Ochrophyta</taxon>
        <taxon>Bacillariophyta</taxon>
        <taxon>Bacillariophyceae</taxon>
        <taxon>Bacillariophycidae</taxon>
        <taxon>Bacillariales</taxon>
        <taxon>Bacillariaceae</taxon>
        <taxon>Pseudo-nitzschia</taxon>
    </lineage>
</organism>
<evidence type="ECO:0000313" key="1">
    <source>
        <dbReference type="EMBL" id="CAD8728992.1"/>
    </source>
</evidence>
<dbReference type="AlphaFoldDB" id="A0A7S0TCL0"/>
<protein>
    <submittedName>
        <fullName evidence="1">Uncharacterized protein</fullName>
    </submittedName>
</protein>